<gene>
    <name evidence="1" type="ORF">GCM10011583_12070</name>
</gene>
<proteinExistence type="predicted"/>
<dbReference type="RefSeq" id="WP_189106245.1">
    <property type="nucleotide sequence ID" value="NZ_BMMV01000003.1"/>
</dbReference>
<accession>A0ABQ2DZT7</accession>
<dbReference type="Pfam" id="PF05908">
    <property type="entry name" value="Gamma_PGA_hydro"/>
    <property type="match status" value="1"/>
</dbReference>
<evidence type="ECO:0008006" key="3">
    <source>
        <dbReference type="Google" id="ProtNLM"/>
    </source>
</evidence>
<evidence type="ECO:0000313" key="1">
    <source>
        <dbReference type="EMBL" id="GGJ82101.1"/>
    </source>
</evidence>
<organism evidence="1 2">
    <name type="scientific">Streptomyces camponoticapitis</name>
    <dbReference type="NCBI Taxonomy" id="1616125"/>
    <lineage>
        <taxon>Bacteria</taxon>
        <taxon>Bacillati</taxon>
        <taxon>Actinomycetota</taxon>
        <taxon>Actinomycetes</taxon>
        <taxon>Kitasatosporales</taxon>
        <taxon>Streptomycetaceae</taxon>
        <taxon>Streptomyces</taxon>
    </lineage>
</organism>
<evidence type="ECO:0000313" key="2">
    <source>
        <dbReference type="Proteomes" id="UP000660265"/>
    </source>
</evidence>
<protein>
    <recommendedName>
        <fullName evidence="3">Replication protein</fullName>
    </recommendedName>
</protein>
<dbReference type="Proteomes" id="UP000660265">
    <property type="component" value="Unassembled WGS sequence"/>
</dbReference>
<keyword evidence="2" id="KW-1185">Reference proteome</keyword>
<reference evidence="2" key="1">
    <citation type="journal article" date="2019" name="Int. J. Syst. Evol. Microbiol.">
        <title>The Global Catalogue of Microorganisms (GCM) 10K type strain sequencing project: providing services to taxonomists for standard genome sequencing and annotation.</title>
        <authorList>
            <consortium name="The Broad Institute Genomics Platform"/>
            <consortium name="The Broad Institute Genome Sequencing Center for Infectious Disease"/>
            <person name="Wu L."/>
            <person name="Ma J."/>
        </authorList>
    </citation>
    <scope>NUCLEOTIDE SEQUENCE [LARGE SCALE GENOMIC DNA]</scope>
    <source>
        <strain evidence="2">CGMCC 4.7275</strain>
    </source>
</reference>
<dbReference type="InterPro" id="IPR038128">
    <property type="entry name" value="Gamma_PGA_hydro_sf"/>
</dbReference>
<dbReference type="InterPro" id="IPR008585">
    <property type="entry name" value="Gamma_PGA_hydro"/>
</dbReference>
<sequence length="406" mass="42351">MADLYPDYAALAAAETEGVDYSRTAVIPTGTTWASVAIHGGGIEAGSGEIAKEVAGTRMRFYEFAGLKTSGNVDLHITSTNFDEPTALGLIAASRRCLSFHGYTGTDGVPETAIGGLDTELVSRISLALRGAGFAVVDAPSEIAGTNPLNICNSTLSGAGVQLELSRSQRAAFFPGGDLSRAMRDSGQRTDAFYAYAAAVQSIFSGYGVVAQNSINVSRYCLIPAPAANVDMVATVATDKLATGGSHFLNLVARYADASNSYLARLEFTATATVALTVRRRLAGTETSLGGGTVAGLTHVAGRRFRIRLQVTGTALRAKVWLDGRPQPAAWNVDVTDSNLTAAGQLGMRSILSTSNTNVLPVVASWGDFLLAGPQRFEVTRAVNGIVKPHDAGADLRLAHPAIVAL</sequence>
<name>A0ABQ2DZT7_9ACTN</name>
<dbReference type="Gene3D" id="3.40.630.100">
    <property type="entry name" value="Poly-gamma-glutamate hydrolase, zinc-binding motif"/>
    <property type="match status" value="1"/>
</dbReference>
<comment type="caution">
    <text evidence="1">The sequence shown here is derived from an EMBL/GenBank/DDBJ whole genome shotgun (WGS) entry which is preliminary data.</text>
</comment>
<dbReference type="EMBL" id="BMMV01000003">
    <property type="protein sequence ID" value="GGJ82101.1"/>
    <property type="molecule type" value="Genomic_DNA"/>
</dbReference>